<keyword evidence="4" id="KW-1185">Reference proteome</keyword>
<dbReference type="OrthoDB" id="3507803at2759"/>
<comment type="caution">
    <text evidence="3">The sequence shown here is derived from an EMBL/GenBank/DDBJ whole genome shotgun (WGS) entry which is preliminary data.</text>
</comment>
<evidence type="ECO:0000313" key="4">
    <source>
        <dbReference type="Proteomes" id="UP000297777"/>
    </source>
</evidence>
<reference evidence="3 4" key="1">
    <citation type="submission" date="2017-12" db="EMBL/GenBank/DDBJ databases">
        <title>Comparative genomics of Botrytis spp.</title>
        <authorList>
            <person name="Valero-Jimenez C.A."/>
            <person name="Tapia P."/>
            <person name="Veloso J."/>
            <person name="Silva-Moreno E."/>
            <person name="Staats M."/>
            <person name="Valdes J.H."/>
            <person name="Van Kan J.A.L."/>
        </authorList>
    </citation>
    <scope>NUCLEOTIDE SEQUENCE [LARGE SCALE GENOMIC DNA]</scope>
    <source>
        <strain evidence="3 4">Bt9001</strain>
    </source>
</reference>
<proteinExistence type="predicted"/>
<sequence>MAKPLQILCLLATISLVASVPVRDLTGRDVEFHRSSSSEPIKAVSLKRDTDYVRNPLSDWDTPLPIRDDEAIEPVPQADLKH</sequence>
<feature type="signal peptide" evidence="2">
    <location>
        <begin position="1"/>
        <end position="19"/>
    </location>
</feature>
<name>A0A4Z1EC14_9HELO</name>
<gene>
    <name evidence="3" type="ORF">BTUL_0151g00260</name>
</gene>
<feature type="chain" id="PRO_5021357122" evidence="2">
    <location>
        <begin position="20"/>
        <end position="82"/>
    </location>
</feature>
<evidence type="ECO:0000256" key="2">
    <source>
        <dbReference type="SAM" id="SignalP"/>
    </source>
</evidence>
<dbReference type="Proteomes" id="UP000297777">
    <property type="component" value="Unassembled WGS sequence"/>
</dbReference>
<feature type="region of interest" description="Disordered" evidence="1">
    <location>
        <begin position="59"/>
        <end position="82"/>
    </location>
</feature>
<evidence type="ECO:0000313" key="3">
    <source>
        <dbReference type="EMBL" id="TGO09884.1"/>
    </source>
</evidence>
<protein>
    <submittedName>
        <fullName evidence="3">Uncharacterized protein</fullName>
    </submittedName>
</protein>
<dbReference type="EMBL" id="PQXH01000151">
    <property type="protein sequence ID" value="TGO09884.1"/>
    <property type="molecule type" value="Genomic_DNA"/>
</dbReference>
<keyword evidence="2" id="KW-0732">Signal</keyword>
<evidence type="ECO:0000256" key="1">
    <source>
        <dbReference type="SAM" id="MobiDB-lite"/>
    </source>
</evidence>
<organism evidence="3 4">
    <name type="scientific">Botrytis tulipae</name>
    <dbReference type="NCBI Taxonomy" id="87230"/>
    <lineage>
        <taxon>Eukaryota</taxon>
        <taxon>Fungi</taxon>
        <taxon>Dikarya</taxon>
        <taxon>Ascomycota</taxon>
        <taxon>Pezizomycotina</taxon>
        <taxon>Leotiomycetes</taxon>
        <taxon>Helotiales</taxon>
        <taxon>Sclerotiniaceae</taxon>
        <taxon>Botrytis</taxon>
    </lineage>
</organism>
<dbReference type="AlphaFoldDB" id="A0A4Z1EC14"/>
<accession>A0A4Z1EC14</accession>